<dbReference type="EMBL" id="PQFF01000051">
    <property type="protein sequence ID" value="RHZ86153.1"/>
    <property type="molecule type" value="Genomic_DNA"/>
</dbReference>
<keyword evidence="2" id="KW-1185">Reference proteome</keyword>
<sequence length="106" mass="11951">MYNALSGEIELSPATLANSHRHQKSPQRTPFDKIEAWVEKENQKKDSVIISNDNSNDNNDHRLYGVVKGTAIFTIGPSDGGIDIRANAFKIDFIIQCKNWRPPISR</sequence>
<dbReference type="AlphaFoldDB" id="A0A397JMK1"/>
<accession>A0A397JMK1</accession>
<gene>
    <name evidence="1" type="ORF">Glove_54g4</name>
</gene>
<proteinExistence type="predicted"/>
<dbReference type="OrthoDB" id="2484340at2759"/>
<dbReference type="Proteomes" id="UP000266861">
    <property type="component" value="Unassembled WGS sequence"/>
</dbReference>
<organism evidence="1 2">
    <name type="scientific">Diversispora epigaea</name>
    <dbReference type="NCBI Taxonomy" id="1348612"/>
    <lineage>
        <taxon>Eukaryota</taxon>
        <taxon>Fungi</taxon>
        <taxon>Fungi incertae sedis</taxon>
        <taxon>Mucoromycota</taxon>
        <taxon>Glomeromycotina</taxon>
        <taxon>Glomeromycetes</taxon>
        <taxon>Diversisporales</taxon>
        <taxon>Diversisporaceae</taxon>
        <taxon>Diversispora</taxon>
    </lineage>
</organism>
<evidence type="ECO:0008006" key="3">
    <source>
        <dbReference type="Google" id="ProtNLM"/>
    </source>
</evidence>
<name>A0A397JMK1_9GLOM</name>
<reference evidence="1 2" key="1">
    <citation type="submission" date="2018-08" db="EMBL/GenBank/DDBJ databases">
        <title>Genome and evolution of the arbuscular mycorrhizal fungus Diversispora epigaea (formerly Glomus versiforme) and its bacterial endosymbionts.</title>
        <authorList>
            <person name="Sun X."/>
            <person name="Fei Z."/>
            <person name="Harrison M."/>
        </authorList>
    </citation>
    <scope>NUCLEOTIDE SEQUENCE [LARGE SCALE GENOMIC DNA]</scope>
    <source>
        <strain evidence="1 2">IT104</strain>
    </source>
</reference>
<comment type="caution">
    <text evidence="1">The sequence shown here is derived from an EMBL/GenBank/DDBJ whole genome shotgun (WGS) entry which is preliminary data.</text>
</comment>
<evidence type="ECO:0000313" key="1">
    <source>
        <dbReference type="EMBL" id="RHZ86153.1"/>
    </source>
</evidence>
<protein>
    <recommendedName>
        <fullName evidence="3">Restriction endonuclease type IV Mrr domain-containing protein</fullName>
    </recommendedName>
</protein>
<evidence type="ECO:0000313" key="2">
    <source>
        <dbReference type="Proteomes" id="UP000266861"/>
    </source>
</evidence>